<feature type="transmembrane region" description="Helical" evidence="13">
    <location>
        <begin position="112"/>
        <end position="136"/>
    </location>
</feature>
<reference evidence="14 15" key="1">
    <citation type="journal article" date="2014" name="PLoS Genet.">
        <title>Phylogenetically driven sequencing of extremely halophilic archaea reveals strategies for static and dynamic osmo-response.</title>
        <authorList>
            <person name="Becker E.A."/>
            <person name="Seitzer P.M."/>
            <person name="Tritt A."/>
            <person name="Larsen D."/>
            <person name="Krusor M."/>
            <person name="Yao A.I."/>
            <person name="Wu D."/>
            <person name="Madern D."/>
            <person name="Eisen J.A."/>
            <person name="Darling A.E."/>
            <person name="Facciotti M.T."/>
        </authorList>
    </citation>
    <scope>NUCLEOTIDE SEQUENCE [LARGE SCALE GENOMIC DNA]</scope>
    <source>
        <strain evidence="14 15">DSM 12278</strain>
    </source>
</reference>
<keyword evidence="7" id="KW-0630">Potassium</keyword>
<dbReference type="eggNOG" id="arCOG04887">
    <property type="taxonomic scope" value="Archaea"/>
</dbReference>
<comment type="catalytic activity">
    <reaction evidence="12">
        <text>K(+)(in) = K(+)(out)</text>
        <dbReference type="Rhea" id="RHEA:29463"/>
        <dbReference type="ChEBI" id="CHEBI:29103"/>
    </reaction>
</comment>
<sequence>MVRVLSGEGTDRMEGLSDGVFAIVLTLLVLQFEVPDVPASRLPAAVGDQETLLVSYLLSFVVVGLYWIIHHNVFQSITDHDRVLLWLNLLFLLSISFLPYPTEIIGSYGTQFAWTVYAINFVLVGVLMTSIWAYAARAGFTDDRIDERDARLVTIRGLISPAVFVLSIIVATSSLSLAFFTPLLIIPLQWVWVRYYQRRTGASNVFQDAE</sequence>
<comment type="caution">
    <text evidence="14">The sequence shown here is derived from an EMBL/GenBank/DDBJ whole genome shotgun (WGS) entry which is preliminary data.</text>
</comment>
<keyword evidence="15" id="KW-1185">Reference proteome</keyword>
<keyword evidence="3" id="KW-0813">Transport</keyword>
<dbReference type="OrthoDB" id="10769at2157"/>
<keyword evidence="6" id="KW-0631">Potassium channel</keyword>
<evidence type="ECO:0000256" key="7">
    <source>
        <dbReference type="ARBA" id="ARBA00022958"/>
    </source>
</evidence>
<keyword evidence="4" id="KW-0633">Potassium transport</keyword>
<keyword evidence="5 13" id="KW-0812">Transmembrane</keyword>
<dbReference type="Pfam" id="PF06736">
    <property type="entry name" value="TMEM175"/>
    <property type="match status" value="1"/>
</dbReference>
<keyword evidence="10 13" id="KW-0472">Membrane</keyword>
<evidence type="ECO:0008006" key="16">
    <source>
        <dbReference type="Google" id="ProtNLM"/>
    </source>
</evidence>
<evidence type="ECO:0000256" key="11">
    <source>
        <dbReference type="ARBA" id="ARBA00023303"/>
    </source>
</evidence>
<feature type="transmembrane region" description="Helical" evidence="13">
    <location>
        <begin position="157"/>
        <end position="186"/>
    </location>
</feature>
<dbReference type="Proteomes" id="UP000011554">
    <property type="component" value="Unassembled WGS sequence"/>
</dbReference>
<dbReference type="GO" id="GO:0005267">
    <property type="term" value="F:potassium channel activity"/>
    <property type="evidence" value="ECO:0007669"/>
    <property type="project" value="UniProtKB-KW"/>
</dbReference>
<evidence type="ECO:0000256" key="9">
    <source>
        <dbReference type="ARBA" id="ARBA00023065"/>
    </source>
</evidence>
<organism evidence="14 15">
    <name type="scientific">Natrialba asiatica (strain ATCC 700177 / DSM 12278 / JCM 9576 / FERM P-10747 / NBRC 102637 / 172P1)</name>
    <dbReference type="NCBI Taxonomy" id="29540"/>
    <lineage>
        <taxon>Archaea</taxon>
        <taxon>Methanobacteriati</taxon>
        <taxon>Methanobacteriota</taxon>
        <taxon>Stenosarchaea group</taxon>
        <taxon>Halobacteria</taxon>
        <taxon>Halobacteriales</taxon>
        <taxon>Natrialbaceae</taxon>
        <taxon>Natrialba</taxon>
    </lineage>
</organism>
<dbReference type="PANTHER" id="PTHR31462">
    <property type="entry name" value="ENDOSOMAL/LYSOSOMAL POTASSIUM CHANNEL TMEM175"/>
    <property type="match status" value="1"/>
</dbReference>
<comment type="similarity">
    <text evidence="2">Belongs to the TMEM175 family.</text>
</comment>
<evidence type="ECO:0000256" key="8">
    <source>
        <dbReference type="ARBA" id="ARBA00022989"/>
    </source>
</evidence>
<evidence type="ECO:0000256" key="12">
    <source>
        <dbReference type="ARBA" id="ARBA00034430"/>
    </source>
</evidence>
<comment type="subcellular location">
    <subcellularLocation>
        <location evidence="1">Membrane</location>
        <topology evidence="1">Multi-pass membrane protein</topology>
    </subcellularLocation>
</comment>
<dbReference type="InterPro" id="IPR010617">
    <property type="entry name" value="TMEM175-like"/>
</dbReference>
<dbReference type="GO" id="GO:0015252">
    <property type="term" value="F:proton channel activity"/>
    <property type="evidence" value="ECO:0007669"/>
    <property type="project" value="InterPro"/>
</dbReference>
<keyword evidence="11" id="KW-0407">Ion channel</keyword>
<evidence type="ECO:0000256" key="4">
    <source>
        <dbReference type="ARBA" id="ARBA00022538"/>
    </source>
</evidence>
<proteinExistence type="inferred from homology"/>
<keyword evidence="8 13" id="KW-1133">Transmembrane helix</keyword>
<name>M0B1P9_NATA1</name>
<feature type="transmembrane region" description="Helical" evidence="13">
    <location>
        <begin position="15"/>
        <end position="32"/>
    </location>
</feature>
<gene>
    <name evidence="14" type="ORF">C481_04146</name>
</gene>
<dbReference type="PATRIC" id="fig|29540.5.peg.836"/>
<evidence type="ECO:0000256" key="13">
    <source>
        <dbReference type="SAM" id="Phobius"/>
    </source>
</evidence>
<feature type="transmembrane region" description="Helical" evidence="13">
    <location>
        <begin position="83"/>
        <end position="100"/>
    </location>
</feature>
<dbReference type="PANTHER" id="PTHR31462:SF5">
    <property type="entry name" value="ENDOSOMAL_LYSOSOMAL PROTON CHANNEL TMEM175"/>
    <property type="match status" value="1"/>
</dbReference>
<dbReference type="GO" id="GO:0016020">
    <property type="term" value="C:membrane"/>
    <property type="evidence" value="ECO:0007669"/>
    <property type="project" value="UniProtKB-SubCell"/>
</dbReference>
<evidence type="ECO:0000256" key="1">
    <source>
        <dbReference type="ARBA" id="ARBA00004141"/>
    </source>
</evidence>
<evidence type="ECO:0000313" key="14">
    <source>
        <dbReference type="EMBL" id="ELZ04705.1"/>
    </source>
</evidence>
<evidence type="ECO:0000313" key="15">
    <source>
        <dbReference type="Proteomes" id="UP000011554"/>
    </source>
</evidence>
<feature type="transmembrane region" description="Helical" evidence="13">
    <location>
        <begin position="52"/>
        <end position="71"/>
    </location>
</feature>
<dbReference type="AlphaFoldDB" id="M0B1P9"/>
<protein>
    <recommendedName>
        <fullName evidence="16">DUF1211 domain-containing protein</fullName>
    </recommendedName>
</protein>
<evidence type="ECO:0000256" key="6">
    <source>
        <dbReference type="ARBA" id="ARBA00022826"/>
    </source>
</evidence>
<evidence type="ECO:0000256" key="5">
    <source>
        <dbReference type="ARBA" id="ARBA00022692"/>
    </source>
</evidence>
<accession>M0B1P9</accession>
<evidence type="ECO:0000256" key="10">
    <source>
        <dbReference type="ARBA" id="ARBA00023136"/>
    </source>
</evidence>
<evidence type="ECO:0000256" key="2">
    <source>
        <dbReference type="ARBA" id="ARBA00006920"/>
    </source>
</evidence>
<evidence type="ECO:0000256" key="3">
    <source>
        <dbReference type="ARBA" id="ARBA00022448"/>
    </source>
</evidence>
<dbReference type="STRING" id="29540.C481_04146"/>
<dbReference type="EMBL" id="AOIO01000012">
    <property type="protein sequence ID" value="ELZ04705.1"/>
    <property type="molecule type" value="Genomic_DNA"/>
</dbReference>
<dbReference type="RefSeq" id="WP_006107713.1">
    <property type="nucleotide sequence ID" value="NZ_AOIO01000012.1"/>
</dbReference>
<keyword evidence="9" id="KW-0406">Ion transport</keyword>